<evidence type="ECO:0000313" key="3">
    <source>
        <dbReference type="Proteomes" id="UP000256661"/>
    </source>
</evidence>
<organism evidence="2 3">
    <name type="scientific">Thermomonospora umbrina</name>
    <dbReference type="NCBI Taxonomy" id="111806"/>
    <lineage>
        <taxon>Bacteria</taxon>
        <taxon>Bacillati</taxon>
        <taxon>Actinomycetota</taxon>
        <taxon>Actinomycetes</taxon>
        <taxon>Streptosporangiales</taxon>
        <taxon>Thermomonosporaceae</taxon>
        <taxon>Thermomonospora</taxon>
    </lineage>
</organism>
<reference evidence="2 3" key="1">
    <citation type="submission" date="2018-08" db="EMBL/GenBank/DDBJ databases">
        <title>Sequencing the genomes of 1000 actinobacteria strains.</title>
        <authorList>
            <person name="Klenk H.-P."/>
        </authorList>
    </citation>
    <scope>NUCLEOTIDE SEQUENCE [LARGE SCALE GENOMIC DNA]</scope>
    <source>
        <strain evidence="2 3">DSM 43927</strain>
    </source>
</reference>
<dbReference type="RefSeq" id="WP_116022721.1">
    <property type="nucleotide sequence ID" value="NZ_QTTT01000001.1"/>
</dbReference>
<dbReference type="GO" id="GO:0008703">
    <property type="term" value="F:5-amino-6-(5-phosphoribosylamino)uracil reductase activity"/>
    <property type="evidence" value="ECO:0007669"/>
    <property type="project" value="InterPro"/>
</dbReference>
<dbReference type="Proteomes" id="UP000256661">
    <property type="component" value="Unassembled WGS sequence"/>
</dbReference>
<accession>A0A3D9SMN9</accession>
<comment type="caution">
    <text evidence="2">The sequence shown here is derived from an EMBL/GenBank/DDBJ whole genome shotgun (WGS) entry which is preliminary data.</text>
</comment>
<dbReference type="EMBL" id="QTTT01000001">
    <property type="protein sequence ID" value="REE97196.1"/>
    <property type="molecule type" value="Genomic_DNA"/>
</dbReference>
<dbReference type="GO" id="GO:0009231">
    <property type="term" value="P:riboflavin biosynthetic process"/>
    <property type="evidence" value="ECO:0007669"/>
    <property type="project" value="InterPro"/>
</dbReference>
<dbReference type="AlphaFoldDB" id="A0A3D9SMN9"/>
<gene>
    <name evidence="2" type="ORF">DFJ69_2658</name>
</gene>
<dbReference type="Pfam" id="PF01872">
    <property type="entry name" value="RibD_C"/>
    <property type="match status" value="1"/>
</dbReference>
<keyword evidence="3" id="KW-1185">Reference proteome</keyword>
<sequence>MGRVINSTFISLDGVINHMDKWHFDFVDDETNDIAMEQLQAAESLLMGRNTYEVYAAAWPTRDGALADRINSMRKYVVSTTLKSADWANTTVIGSDLVHRIAELRKQPGDILMHGYGPVARTLLTNGLLDELFLWVHPHLAGVGTTDDMLWADGLDRRLHLLGSHTLKSGVITLSYRPDDIALG</sequence>
<proteinExistence type="predicted"/>
<dbReference type="InterPro" id="IPR024072">
    <property type="entry name" value="DHFR-like_dom_sf"/>
</dbReference>
<feature type="domain" description="Bacterial bifunctional deaminase-reductase C-terminal" evidence="1">
    <location>
        <begin position="4"/>
        <end position="172"/>
    </location>
</feature>
<dbReference type="InterPro" id="IPR002734">
    <property type="entry name" value="RibDG_C"/>
</dbReference>
<evidence type="ECO:0000313" key="2">
    <source>
        <dbReference type="EMBL" id="REE97196.1"/>
    </source>
</evidence>
<dbReference type="OrthoDB" id="3471694at2"/>
<evidence type="ECO:0000259" key="1">
    <source>
        <dbReference type="Pfam" id="PF01872"/>
    </source>
</evidence>
<name>A0A3D9SMN9_9ACTN</name>
<dbReference type="Gene3D" id="3.40.430.10">
    <property type="entry name" value="Dihydrofolate Reductase, subunit A"/>
    <property type="match status" value="1"/>
</dbReference>
<dbReference type="SUPFAM" id="SSF53597">
    <property type="entry name" value="Dihydrofolate reductase-like"/>
    <property type="match status" value="1"/>
</dbReference>
<protein>
    <submittedName>
        <fullName evidence="2">Dihydrofolate reductase</fullName>
    </submittedName>
</protein>